<organism evidence="4 5">
    <name type="scientific">Bacteroides faecichinchillae</name>
    <dbReference type="NCBI Taxonomy" id="871325"/>
    <lineage>
        <taxon>Bacteria</taxon>
        <taxon>Pseudomonadati</taxon>
        <taxon>Bacteroidota</taxon>
        <taxon>Bacteroidia</taxon>
        <taxon>Bacteroidales</taxon>
        <taxon>Bacteroidaceae</taxon>
        <taxon>Bacteroides</taxon>
    </lineage>
</organism>
<dbReference type="InterPro" id="IPR012677">
    <property type="entry name" value="Nucleotide-bd_a/b_plait_sf"/>
</dbReference>
<dbReference type="Proteomes" id="UP000184436">
    <property type="component" value="Unassembled WGS sequence"/>
</dbReference>
<protein>
    <submittedName>
        <fullName evidence="4">RNA recognition motif. (A.k.a. RRM, RBD, or RNP domain)</fullName>
    </submittedName>
</protein>
<dbReference type="EMBL" id="FQVD01000005">
    <property type="protein sequence ID" value="SHE68604.1"/>
    <property type="molecule type" value="Genomic_DNA"/>
</dbReference>
<dbReference type="CDD" id="cd21608">
    <property type="entry name" value="RRM2_NsCP33_like"/>
    <property type="match status" value="1"/>
</dbReference>
<evidence type="ECO:0000313" key="5">
    <source>
        <dbReference type="Proteomes" id="UP000184436"/>
    </source>
</evidence>
<proteinExistence type="predicted"/>
<reference evidence="4 5" key="1">
    <citation type="submission" date="2016-11" db="EMBL/GenBank/DDBJ databases">
        <authorList>
            <person name="Jaros S."/>
            <person name="Januszkiewicz K."/>
            <person name="Wedrychowicz H."/>
        </authorList>
    </citation>
    <scope>NUCLEOTIDE SEQUENCE [LARGE SCALE GENOMIC DNA]</scope>
    <source>
        <strain evidence="4 5">DSM 26883</strain>
    </source>
</reference>
<name>A0A1M4VHT4_9BACE</name>
<feature type="region of interest" description="Disordered" evidence="2">
    <location>
        <begin position="76"/>
        <end position="114"/>
    </location>
</feature>
<dbReference type="Pfam" id="PF00076">
    <property type="entry name" value="RRM_1"/>
    <property type="match status" value="1"/>
</dbReference>
<dbReference type="InterPro" id="IPR052462">
    <property type="entry name" value="SLIRP/GR-RBP-like"/>
</dbReference>
<dbReference type="AlphaFoldDB" id="A0A1M4VHT4"/>
<dbReference type="Gene3D" id="3.30.70.330">
    <property type="match status" value="1"/>
</dbReference>
<accession>A0A1M4VHT4</accession>
<dbReference type="OrthoDB" id="9798855at2"/>
<dbReference type="PANTHER" id="PTHR48027">
    <property type="entry name" value="HETEROGENEOUS NUCLEAR RIBONUCLEOPROTEIN 87F-RELATED"/>
    <property type="match status" value="1"/>
</dbReference>
<dbReference type="GO" id="GO:0003723">
    <property type="term" value="F:RNA binding"/>
    <property type="evidence" value="ECO:0007669"/>
    <property type="project" value="UniProtKB-KW"/>
</dbReference>
<evidence type="ECO:0000256" key="1">
    <source>
        <dbReference type="ARBA" id="ARBA00022884"/>
    </source>
</evidence>
<keyword evidence="5" id="KW-1185">Reference proteome</keyword>
<sequence>MNIYVANLSWGTTSDSLQELFSQFGEVTAANIITDRETGRSRGFGFVDMSNDEEGQKAINELNETEFEGKTIAVSVARPRTERPSGGRGGYGGGNRGGGYGGGNRGGGYGGGRY</sequence>
<dbReference type="InterPro" id="IPR035979">
    <property type="entry name" value="RBD_domain_sf"/>
</dbReference>
<dbReference type="InterPro" id="IPR048289">
    <property type="entry name" value="RRM2_NsCP33-like"/>
</dbReference>
<feature type="domain" description="RRM" evidence="3">
    <location>
        <begin position="1"/>
        <end position="79"/>
    </location>
</feature>
<keyword evidence="1" id="KW-0694">RNA-binding</keyword>
<dbReference type="STRING" id="871325.SAMN05444349_1052"/>
<dbReference type="RefSeq" id="WP_025073765.1">
    <property type="nucleotide sequence ID" value="NZ_FQVD01000005.1"/>
</dbReference>
<evidence type="ECO:0000313" key="4">
    <source>
        <dbReference type="EMBL" id="SHE68604.1"/>
    </source>
</evidence>
<dbReference type="PROSITE" id="PS50102">
    <property type="entry name" value="RRM"/>
    <property type="match status" value="1"/>
</dbReference>
<dbReference type="InterPro" id="IPR000504">
    <property type="entry name" value="RRM_dom"/>
</dbReference>
<evidence type="ECO:0000259" key="3">
    <source>
        <dbReference type="PROSITE" id="PS50102"/>
    </source>
</evidence>
<dbReference type="SUPFAM" id="SSF54928">
    <property type="entry name" value="RNA-binding domain, RBD"/>
    <property type="match status" value="1"/>
</dbReference>
<evidence type="ECO:0000256" key="2">
    <source>
        <dbReference type="SAM" id="MobiDB-lite"/>
    </source>
</evidence>
<dbReference type="SMART" id="SM00360">
    <property type="entry name" value="RRM"/>
    <property type="match status" value="1"/>
</dbReference>
<gene>
    <name evidence="4" type="ORF">SAMN05444349_1052</name>
</gene>
<feature type="compositionally biased region" description="Gly residues" evidence="2">
    <location>
        <begin position="86"/>
        <end position="114"/>
    </location>
</feature>